<organism evidence="1 2">
    <name type="scientific">Rhynchophorus ferrugineus</name>
    <name type="common">Red palm weevil</name>
    <name type="synonym">Curculio ferrugineus</name>
    <dbReference type="NCBI Taxonomy" id="354439"/>
    <lineage>
        <taxon>Eukaryota</taxon>
        <taxon>Metazoa</taxon>
        <taxon>Ecdysozoa</taxon>
        <taxon>Arthropoda</taxon>
        <taxon>Hexapoda</taxon>
        <taxon>Insecta</taxon>
        <taxon>Pterygota</taxon>
        <taxon>Neoptera</taxon>
        <taxon>Endopterygota</taxon>
        <taxon>Coleoptera</taxon>
        <taxon>Polyphaga</taxon>
        <taxon>Cucujiformia</taxon>
        <taxon>Curculionidae</taxon>
        <taxon>Dryophthorinae</taxon>
        <taxon>Rhynchophorus</taxon>
    </lineage>
</organism>
<evidence type="ECO:0000313" key="2">
    <source>
        <dbReference type="Proteomes" id="UP000625711"/>
    </source>
</evidence>
<gene>
    <name evidence="1" type="ORF">GWI33_006279</name>
</gene>
<dbReference type="Pfam" id="PF06585">
    <property type="entry name" value="JHBP"/>
    <property type="match status" value="1"/>
</dbReference>
<evidence type="ECO:0000313" key="1">
    <source>
        <dbReference type="EMBL" id="KAF7280236.1"/>
    </source>
</evidence>
<dbReference type="InterPro" id="IPR038606">
    <property type="entry name" value="To_sf"/>
</dbReference>
<protein>
    <submittedName>
        <fullName evidence="1">Uncharacterized protein</fullName>
    </submittedName>
</protein>
<dbReference type="InterPro" id="IPR010562">
    <property type="entry name" value="Haemolymph_juvenile_hormone-bd"/>
</dbReference>
<sequence>MLLKFPLKMLLNVLVTLLAVNYFTLTAGEVNFCLKLDSSLSNDETTESISNLFQGAHNDILDIFGEDENSFTYDSYHLHFSHPAITIDANFSEGIVSVSKPYIQEFSFKPEGFEIINITINNFYADGNYILNGFIGDHLFDIYGDGKFSINFTDLSVAAFTGLKINSSDFCLPFTLNIDMRKCSNNLENLMNGEEELEPLINRIFERLIPEAAVVIWREIADASDSYIQSVIDDLLKGSISTSLVKVLTFIVNNKNKITSDYIENLKESLVDN</sequence>
<dbReference type="Gene3D" id="3.15.10.30">
    <property type="entry name" value="Haemolymph juvenile hormone binding protein"/>
    <property type="match status" value="1"/>
</dbReference>
<dbReference type="PANTHER" id="PTHR11008">
    <property type="entry name" value="PROTEIN TAKEOUT-LIKE PROTEIN"/>
    <property type="match status" value="1"/>
</dbReference>
<dbReference type="Proteomes" id="UP000625711">
    <property type="component" value="Unassembled WGS sequence"/>
</dbReference>
<keyword evidence="2" id="KW-1185">Reference proteome</keyword>
<accession>A0A834IJ13</accession>
<dbReference type="EMBL" id="JAACXV010000311">
    <property type="protein sequence ID" value="KAF7280236.1"/>
    <property type="molecule type" value="Genomic_DNA"/>
</dbReference>
<reference evidence="1" key="1">
    <citation type="submission" date="2020-08" db="EMBL/GenBank/DDBJ databases">
        <title>Genome sequencing and assembly of the red palm weevil Rhynchophorus ferrugineus.</title>
        <authorList>
            <person name="Dias G.B."/>
            <person name="Bergman C.M."/>
            <person name="Manee M."/>
        </authorList>
    </citation>
    <scope>NUCLEOTIDE SEQUENCE</scope>
    <source>
        <strain evidence="1">AA-2017</strain>
        <tissue evidence="1">Whole larva</tissue>
    </source>
</reference>
<dbReference type="OrthoDB" id="6778274at2759"/>
<comment type="caution">
    <text evidence="1">The sequence shown here is derived from an EMBL/GenBank/DDBJ whole genome shotgun (WGS) entry which is preliminary data.</text>
</comment>
<dbReference type="PANTHER" id="PTHR11008:SF9">
    <property type="entry name" value="PROTEIN TAKEOUT-LIKE PROTEIN"/>
    <property type="match status" value="1"/>
</dbReference>
<name>A0A834IJ13_RHYFE</name>
<proteinExistence type="predicted"/>
<dbReference type="AlphaFoldDB" id="A0A834IJ13"/>